<protein>
    <submittedName>
        <fullName evidence="1">Uncharacterized protein</fullName>
    </submittedName>
</protein>
<name>A0A395NJT0_TRIAR</name>
<sequence>MARLLSRPEQSCGTLAQWFRAEAADTYIVYFVELYVRVNSSKFAMHYEFKAGIELEIFSTDTTTTTQEMPYECEQRVRLKREHSQRSTATETLPTYGALIRGTRQQHRAAAKPRPLALAIELPNLVILCQGSRRLSPCQRMEKVLALSAAAPVSTCRWSRRQEGQQALGEWSGTILVR</sequence>
<evidence type="ECO:0000313" key="2">
    <source>
        <dbReference type="Proteomes" id="UP000266272"/>
    </source>
</evidence>
<organism evidence="1 2">
    <name type="scientific">Trichoderma arundinaceum</name>
    <dbReference type="NCBI Taxonomy" id="490622"/>
    <lineage>
        <taxon>Eukaryota</taxon>
        <taxon>Fungi</taxon>
        <taxon>Dikarya</taxon>
        <taxon>Ascomycota</taxon>
        <taxon>Pezizomycotina</taxon>
        <taxon>Sordariomycetes</taxon>
        <taxon>Hypocreomycetidae</taxon>
        <taxon>Hypocreales</taxon>
        <taxon>Hypocreaceae</taxon>
        <taxon>Trichoderma</taxon>
    </lineage>
</organism>
<dbReference type="Proteomes" id="UP000266272">
    <property type="component" value="Unassembled WGS sequence"/>
</dbReference>
<keyword evidence="2" id="KW-1185">Reference proteome</keyword>
<reference evidence="1 2" key="1">
    <citation type="journal article" date="2018" name="PLoS Pathog.">
        <title>Evolution of structural diversity of trichothecenes, a family of toxins produced by plant pathogenic and entomopathogenic fungi.</title>
        <authorList>
            <person name="Proctor R.H."/>
            <person name="McCormick S.P."/>
            <person name="Kim H.S."/>
            <person name="Cardoza R.E."/>
            <person name="Stanley A.M."/>
            <person name="Lindo L."/>
            <person name="Kelly A."/>
            <person name="Brown D.W."/>
            <person name="Lee T."/>
            <person name="Vaughan M.M."/>
            <person name="Alexander N.J."/>
            <person name="Busman M."/>
            <person name="Gutierrez S."/>
        </authorList>
    </citation>
    <scope>NUCLEOTIDE SEQUENCE [LARGE SCALE GENOMIC DNA]</scope>
    <source>
        <strain evidence="1 2">IBT 40837</strain>
    </source>
</reference>
<comment type="caution">
    <text evidence="1">The sequence shown here is derived from an EMBL/GenBank/DDBJ whole genome shotgun (WGS) entry which is preliminary data.</text>
</comment>
<dbReference type="AlphaFoldDB" id="A0A395NJT0"/>
<accession>A0A395NJT0</accession>
<evidence type="ECO:0000313" key="1">
    <source>
        <dbReference type="EMBL" id="RFU76346.1"/>
    </source>
</evidence>
<proteinExistence type="predicted"/>
<gene>
    <name evidence="1" type="ORF">TARUN_5899</name>
</gene>
<dbReference type="EMBL" id="PXOA01000357">
    <property type="protein sequence ID" value="RFU76346.1"/>
    <property type="molecule type" value="Genomic_DNA"/>
</dbReference>